<evidence type="ECO:0000313" key="1">
    <source>
        <dbReference type="EMBL" id="CDZ91382.1"/>
    </source>
</evidence>
<proteinExistence type="predicted"/>
<dbReference type="Proteomes" id="UP000042997">
    <property type="component" value="Unassembled WGS sequence"/>
</dbReference>
<gene>
    <name evidence="1" type="ORF">RHRU231_820152</name>
</gene>
<reference evidence="1 2" key="1">
    <citation type="journal article" date="2014" name="Genome Announc.">
        <title>Draft Genome Sequence of Propane- and Butane-Oxidizing Actinobacterium Rhodococcus ruber IEGM 231.</title>
        <authorList>
            <person name="Ivshina I.B."/>
            <person name="Kuyukina M.S."/>
            <person name="Krivoruchko A.V."/>
            <person name="Barbe V."/>
            <person name="Fischer C."/>
        </authorList>
    </citation>
    <scope>NUCLEOTIDE SEQUENCE [LARGE SCALE GENOMIC DNA]</scope>
</reference>
<dbReference type="EMBL" id="CCSD01000097">
    <property type="protein sequence ID" value="CDZ91382.1"/>
    <property type="molecule type" value="Genomic_DNA"/>
</dbReference>
<organism evidence="1 2">
    <name type="scientific">Rhodococcus ruber</name>
    <dbReference type="NCBI Taxonomy" id="1830"/>
    <lineage>
        <taxon>Bacteria</taxon>
        <taxon>Bacillati</taxon>
        <taxon>Actinomycetota</taxon>
        <taxon>Actinomycetes</taxon>
        <taxon>Mycobacteriales</taxon>
        <taxon>Nocardiaceae</taxon>
        <taxon>Rhodococcus</taxon>
    </lineage>
</organism>
<name>A0A098BT20_9NOCA</name>
<protein>
    <submittedName>
        <fullName evidence="1">Uncharacterized protein</fullName>
    </submittedName>
</protein>
<sequence length="98" mass="10358">MAAADDSADAWNDSITCATCSSRCSGMSTPCTRALAAVATATITADGSTDIRELPIPLTNDFTVLCDLDHRCGSLHPYHIYARTRSSSGLVTRHTHGT</sequence>
<accession>A0A098BT20</accession>
<dbReference type="AlphaFoldDB" id="A0A098BT20"/>
<evidence type="ECO:0000313" key="2">
    <source>
        <dbReference type="Proteomes" id="UP000042997"/>
    </source>
</evidence>